<sequence>MSTANRPPTSTSTSTSTSTPTTTTIPSHPHTGGGSDRPANLKRTDTAAARHAIAHTKSWKPSVGRRQSWSQEDQKREVQMMGIVDDDADHPDGGSGGGGGAKVAGFSER</sequence>
<dbReference type="OrthoDB" id="5425892at2759"/>
<dbReference type="EMBL" id="JPKY01000034">
    <property type="protein sequence ID" value="KFH45320.1"/>
    <property type="molecule type" value="Genomic_DNA"/>
</dbReference>
<feature type="region of interest" description="Disordered" evidence="1">
    <location>
        <begin position="1"/>
        <end position="109"/>
    </location>
</feature>
<evidence type="ECO:0000313" key="3">
    <source>
        <dbReference type="Proteomes" id="UP000029964"/>
    </source>
</evidence>
<proteinExistence type="predicted"/>
<dbReference type="HOGENOM" id="CLU_2183130_0_0_1"/>
<evidence type="ECO:0000313" key="2">
    <source>
        <dbReference type="EMBL" id="KFH45320.1"/>
    </source>
</evidence>
<accession>A0A086T7I8</accession>
<feature type="compositionally biased region" description="Gly residues" evidence="1">
    <location>
        <begin position="93"/>
        <end position="102"/>
    </location>
</feature>
<keyword evidence="3" id="KW-1185">Reference proteome</keyword>
<comment type="caution">
    <text evidence="2">The sequence shown here is derived from an EMBL/GenBank/DDBJ whole genome shotgun (WGS) entry which is preliminary data.</text>
</comment>
<dbReference type="Proteomes" id="UP000029964">
    <property type="component" value="Unassembled WGS sequence"/>
</dbReference>
<reference evidence="3" key="1">
    <citation type="journal article" date="2014" name="Genome Announc.">
        <title>Genome sequence and annotation of Acremonium chrysogenum, producer of the beta-lactam antibiotic cephalosporin C.</title>
        <authorList>
            <person name="Terfehr D."/>
            <person name="Dahlmann T.A."/>
            <person name="Specht T."/>
            <person name="Zadra I."/>
            <person name="Kuernsteiner H."/>
            <person name="Kueck U."/>
        </authorList>
    </citation>
    <scope>NUCLEOTIDE SEQUENCE [LARGE SCALE GENOMIC DNA]</scope>
    <source>
        <strain evidence="3">ATCC 11550 / CBS 779.69 / DSM 880 / IAM 14645 / JCM 23072 / IMI 49137</strain>
    </source>
</reference>
<dbReference type="AlphaFoldDB" id="A0A086T7I8"/>
<organism evidence="2 3">
    <name type="scientific">Hapsidospora chrysogenum (strain ATCC 11550 / CBS 779.69 / DSM 880 / IAM 14645 / JCM 23072 / IMI 49137)</name>
    <name type="common">Acremonium chrysogenum</name>
    <dbReference type="NCBI Taxonomy" id="857340"/>
    <lineage>
        <taxon>Eukaryota</taxon>
        <taxon>Fungi</taxon>
        <taxon>Dikarya</taxon>
        <taxon>Ascomycota</taxon>
        <taxon>Pezizomycotina</taxon>
        <taxon>Sordariomycetes</taxon>
        <taxon>Hypocreomycetidae</taxon>
        <taxon>Hypocreales</taxon>
        <taxon>Bionectriaceae</taxon>
        <taxon>Hapsidospora</taxon>
    </lineage>
</organism>
<feature type="compositionally biased region" description="Low complexity" evidence="1">
    <location>
        <begin position="7"/>
        <end position="30"/>
    </location>
</feature>
<protein>
    <submittedName>
        <fullName evidence="2">Uncharacterized protein</fullName>
    </submittedName>
</protein>
<gene>
    <name evidence="2" type="ORF">ACRE_039070</name>
</gene>
<name>A0A086T7I8_HAPC1</name>
<evidence type="ECO:0000256" key="1">
    <source>
        <dbReference type="SAM" id="MobiDB-lite"/>
    </source>
</evidence>